<evidence type="ECO:0000259" key="10">
    <source>
        <dbReference type="Pfam" id="PF00082"/>
    </source>
</evidence>
<dbReference type="PROSITE" id="PS00138">
    <property type="entry name" value="SUBTILASE_SER"/>
    <property type="match status" value="1"/>
</dbReference>
<feature type="domain" description="Peptidase S8/S53" evidence="10">
    <location>
        <begin position="153"/>
        <end position="420"/>
    </location>
</feature>
<evidence type="ECO:0000256" key="4">
    <source>
        <dbReference type="ARBA" id="ARBA00022801"/>
    </source>
</evidence>
<organism evidence="13 14">
    <name type="scientific">Geomonas anaerohicana</name>
    <dbReference type="NCBI Taxonomy" id="2798583"/>
    <lineage>
        <taxon>Bacteria</taxon>
        <taxon>Pseudomonadati</taxon>
        <taxon>Thermodesulfobacteriota</taxon>
        <taxon>Desulfuromonadia</taxon>
        <taxon>Geobacterales</taxon>
        <taxon>Geobacteraceae</taxon>
        <taxon>Geomonas</taxon>
    </lineage>
</organism>
<feature type="domain" description="Fervidolysin-like N-terminal prodomain" evidence="12">
    <location>
        <begin position="49"/>
        <end position="114"/>
    </location>
</feature>
<feature type="domain" description="CARDB" evidence="11">
    <location>
        <begin position="1224"/>
        <end position="1328"/>
    </location>
</feature>
<evidence type="ECO:0000259" key="12">
    <source>
        <dbReference type="Pfam" id="PF22148"/>
    </source>
</evidence>
<dbReference type="InterPro" id="IPR011635">
    <property type="entry name" value="CARDB"/>
</dbReference>
<dbReference type="InterPro" id="IPR013783">
    <property type="entry name" value="Ig-like_fold"/>
</dbReference>
<feature type="domain" description="CARDB" evidence="11">
    <location>
        <begin position="2132"/>
        <end position="2235"/>
    </location>
</feature>
<dbReference type="InterPro" id="IPR036852">
    <property type="entry name" value="Peptidase_S8/S53_dom_sf"/>
</dbReference>
<feature type="signal peptide" evidence="9">
    <location>
        <begin position="1"/>
        <end position="26"/>
    </location>
</feature>
<feature type="domain" description="CARDB" evidence="11">
    <location>
        <begin position="1452"/>
        <end position="1553"/>
    </location>
</feature>
<protein>
    <submittedName>
        <fullName evidence="13">S8 family serine peptidase</fullName>
    </submittedName>
</protein>
<comment type="similarity">
    <text evidence="1 6 7">Belongs to the peptidase S8 family.</text>
</comment>
<evidence type="ECO:0000256" key="5">
    <source>
        <dbReference type="ARBA" id="ARBA00022825"/>
    </source>
</evidence>
<dbReference type="InterPro" id="IPR054399">
    <property type="entry name" value="Fervidolysin-like_N_prodom"/>
</dbReference>
<dbReference type="Gene3D" id="3.40.50.200">
    <property type="entry name" value="Peptidase S8/S53 domain"/>
    <property type="match status" value="1"/>
</dbReference>
<dbReference type="InterPro" id="IPR013517">
    <property type="entry name" value="FG-GAP"/>
</dbReference>
<feature type="domain" description="CARDB" evidence="11">
    <location>
        <begin position="2473"/>
        <end position="2576"/>
    </location>
</feature>
<keyword evidence="5 6" id="KW-0720">Serine protease</keyword>
<evidence type="ECO:0000256" key="9">
    <source>
        <dbReference type="SAM" id="SignalP"/>
    </source>
</evidence>
<keyword evidence="4 6" id="KW-0378">Hydrolase</keyword>
<dbReference type="InterPro" id="IPR000209">
    <property type="entry name" value="Peptidase_S8/S53_dom"/>
</dbReference>
<dbReference type="Proteomes" id="UP000614714">
    <property type="component" value="Unassembled WGS sequence"/>
</dbReference>
<dbReference type="Pfam" id="PF05345">
    <property type="entry name" value="He_PIG"/>
    <property type="match status" value="1"/>
</dbReference>
<dbReference type="InterPro" id="IPR028994">
    <property type="entry name" value="Integrin_alpha_N"/>
</dbReference>
<feature type="active site" description="Charge relay system" evidence="6">
    <location>
        <position position="207"/>
    </location>
</feature>
<feature type="domain" description="CARDB" evidence="11">
    <location>
        <begin position="2246"/>
        <end position="2351"/>
    </location>
</feature>
<dbReference type="InterPro" id="IPR023827">
    <property type="entry name" value="Peptidase_S8_Asp-AS"/>
</dbReference>
<dbReference type="EMBL" id="JAEMHL010000018">
    <property type="protein sequence ID" value="MBJ6752567.1"/>
    <property type="molecule type" value="Genomic_DNA"/>
</dbReference>
<evidence type="ECO:0000256" key="3">
    <source>
        <dbReference type="ARBA" id="ARBA00022729"/>
    </source>
</evidence>
<feature type="domain" description="CARDB" evidence="11">
    <location>
        <begin position="2019"/>
        <end position="2122"/>
    </location>
</feature>
<dbReference type="Pfam" id="PF22148">
    <property type="entry name" value="Fervidolysin_NPro-like"/>
    <property type="match status" value="1"/>
</dbReference>
<dbReference type="InterPro" id="IPR015500">
    <property type="entry name" value="Peptidase_S8_subtilisin-rel"/>
</dbReference>
<feature type="chain" id="PRO_5045912472" evidence="9">
    <location>
        <begin position="27"/>
        <end position="2584"/>
    </location>
</feature>
<reference evidence="13 14" key="1">
    <citation type="submission" date="2020-12" db="EMBL/GenBank/DDBJ databases">
        <title>Geomonas sp. Red421, isolated from paddy soil.</title>
        <authorList>
            <person name="Xu Z."/>
            <person name="Zhang Z."/>
            <person name="Masuda Y."/>
            <person name="Itoh H."/>
            <person name="Senoo K."/>
        </authorList>
    </citation>
    <scope>NUCLEOTIDE SEQUENCE [LARGE SCALE GENOMIC DNA]</scope>
    <source>
        <strain evidence="13 14">Red421</strain>
    </source>
</reference>
<feature type="domain" description="CARDB" evidence="11">
    <location>
        <begin position="1337"/>
        <end position="1441"/>
    </location>
</feature>
<dbReference type="PANTHER" id="PTHR43806">
    <property type="entry name" value="PEPTIDASE S8"/>
    <property type="match status" value="1"/>
</dbReference>
<comment type="caution">
    <text evidence="13">The sequence shown here is derived from an EMBL/GenBank/DDBJ whole genome shotgun (WGS) entry which is preliminary data.</text>
</comment>
<dbReference type="Pfam" id="PF07705">
    <property type="entry name" value="CARDB"/>
    <property type="match status" value="13"/>
</dbReference>
<feature type="domain" description="CARDB" evidence="11">
    <location>
        <begin position="2359"/>
        <end position="2462"/>
    </location>
</feature>
<dbReference type="Pfam" id="PF13517">
    <property type="entry name" value="FG-GAP_3"/>
    <property type="match status" value="1"/>
</dbReference>
<dbReference type="InterPro" id="IPR034204">
    <property type="entry name" value="PfSUB1-like_cat_dom"/>
</dbReference>
<feature type="domain" description="CARDB" evidence="11">
    <location>
        <begin position="1679"/>
        <end position="1781"/>
    </location>
</feature>
<feature type="domain" description="CARDB" evidence="11">
    <location>
        <begin position="1110"/>
        <end position="1216"/>
    </location>
</feature>
<dbReference type="PRINTS" id="PR00723">
    <property type="entry name" value="SUBTILISIN"/>
</dbReference>
<dbReference type="CDD" id="cd07473">
    <property type="entry name" value="Peptidases_S8_Subtilisin_like"/>
    <property type="match status" value="1"/>
</dbReference>
<evidence type="ECO:0000313" key="13">
    <source>
        <dbReference type="EMBL" id="MBJ6752567.1"/>
    </source>
</evidence>
<dbReference type="RefSeq" id="WP_199390975.1">
    <property type="nucleotide sequence ID" value="NZ_JAEMHL010000018.1"/>
</dbReference>
<evidence type="ECO:0000256" key="7">
    <source>
        <dbReference type="RuleBase" id="RU003355"/>
    </source>
</evidence>
<feature type="compositionally biased region" description="Low complexity" evidence="8">
    <location>
        <begin position="26"/>
        <end position="41"/>
    </location>
</feature>
<evidence type="ECO:0000313" key="14">
    <source>
        <dbReference type="Proteomes" id="UP000614714"/>
    </source>
</evidence>
<keyword evidence="3 9" id="KW-0732">Signal</keyword>
<dbReference type="Gene3D" id="2.60.40.10">
    <property type="entry name" value="Immunoglobulins"/>
    <property type="match status" value="14"/>
</dbReference>
<dbReference type="SUPFAM" id="SSF69318">
    <property type="entry name" value="Integrin alpha N-terminal domain"/>
    <property type="match status" value="2"/>
</dbReference>
<feature type="domain" description="CARDB" evidence="11">
    <location>
        <begin position="1917"/>
        <end position="2008"/>
    </location>
</feature>
<feature type="active site" description="Charge relay system" evidence="6">
    <location>
        <position position="161"/>
    </location>
</feature>
<dbReference type="NCBIfam" id="NF041940">
    <property type="entry name" value="choice_anch_X"/>
    <property type="match status" value="1"/>
</dbReference>
<dbReference type="SUPFAM" id="SSF49313">
    <property type="entry name" value="Cadherin-like"/>
    <property type="match status" value="1"/>
</dbReference>
<dbReference type="PROSITE" id="PS00137">
    <property type="entry name" value="SUBTILASE_HIS"/>
    <property type="match status" value="1"/>
</dbReference>
<dbReference type="InterPro" id="IPR023828">
    <property type="entry name" value="Peptidase_S8_Ser-AS"/>
</dbReference>
<proteinExistence type="inferred from homology"/>
<evidence type="ECO:0000256" key="1">
    <source>
        <dbReference type="ARBA" id="ARBA00011073"/>
    </source>
</evidence>
<feature type="region of interest" description="Disordered" evidence="8">
    <location>
        <begin position="26"/>
        <end position="48"/>
    </location>
</feature>
<evidence type="ECO:0000256" key="6">
    <source>
        <dbReference type="PROSITE-ProRule" id="PRU01240"/>
    </source>
</evidence>
<dbReference type="InterPro" id="IPR015919">
    <property type="entry name" value="Cadherin-like_sf"/>
</dbReference>
<feature type="domain" description="CARDB" evidence="11">
    <location>
        <begin position="1570"/>
        <end position="1670"/>
    </location>
</feature>
<evidence type="ECO:0000259" key="11">
    <source>
        <dbReference type="Pfam" id="PF07705"/>
    </source>
</evidence>
<dbReference type="InterPro" id="IPR050131">
    <property type="entry name" value="Peptidase_S8_subtilisin-like"/>
</dbReference>
<dbReference type="Pfam" id="PF00082">
    <property type="entry name" value="Peptidase_S8"/>
    <property type="match status" value="1"/>
</dbReference>
<dbReference type="PROSITE" id="PS51892">
    <property type="entry name" value="SUBTILASE"/>
    <property type="match status" value="1"/>
</dbReference>
<name>A0ABS0YKZ0_9BACT</name>
<evidence type="ECO:0000256" key="8">
    <source>
        <dbReference type="SAM" id="MobiDB-lite"/>
    </source>
</evidence>
<gene>
    <name evidence="13" type="ORF">JFN91_20315</name>
</gene>
<feature type="domain" description="CARDB" evidence="11">
    <location>
        <begin position="1792"/>
        <end position="1895"/>
    </location>
</feature>
<keyword evidence="2 6" id="KW-0645">Protease</keyword>
<dbReference type="PROSITE" id="PS00136">
    <property type="entry name" value="SUBTILASE_ASP"/>
    <property type="match status" value="1"/>
</dbReference>
<evidence type="ECO:0000256" key="2">
    <source>
        <dbReference type="ARBA" id="ARBA00022670"/>
    </source>
</evidence>
<feature type="active site" description="Charge relay system" evidence="6">
    <location>
        <position position="400"/>
    </location>
</feature>
<keyword evidence="14" id="KW-1185">Reference proteome</keyword>
<dbReference type="InterPro" id="IPR022398">
    <property type="entry name" value="Peptidase_S8_His-AS"/>
</dbReference>
<dbReference type="SUPFAM" id="SSF52743">
    <property type="entry name" value="Subtilisin-like"/>
    <property type="match status" value="1"/>
</dbReference>
<sequence length="2584" mass="262856">MTKMNRCLLYLLSLLMLLSLTPPVQAAPGAPGAPDTSPPGGQHHPKQRDDAVIVKFKPGVTAKGKEKLHQRHGTSAAKDFPRLNMQVVKLKKGMTVEETLATLKGDPDLEYAEPDYVIQPSALPNDAYWRSGMLWGLQRINAPAAWDITTGSSDTVVAVLDTGIDYNHPDLAANVWTNPGIDAGYVGDLHGIDTYNHDSDPNDDEYHGTHVSGIIGAVSDSSGVVGVNWNVKILACKFMGFPKPPLDPLLDPLGSGYIAGGYNSGAIECLNYVKTLKDRGVNIVATNNSWGSWYYSQAIADAIAAQPDILFVAAAGNNSSDNDKSPYYPASYTHSNIISVAASAQSATAPYDDIQTYWTNYSRNSIHIAAPGEGIVSTVPYTSNYNGGYERGYGIDTGTSMAAPHVTGLAALLASTGKDWKQTRNLILSGGDAVPALADITITGRRINAYNSLTCTDRPLFALMNQPRSVTPGVPVTLTAISINCGSAVGPVIATVPGGGTIELLDNGVAPDEAAGDGIFSATWTPASDSGLVSVAYPGGSTSVQYPAIALGTASADLPLSSVGHTVSGKVPLRFAMHLAASGGLAPYTWSITSGTLPAGLTLNPATGDITGVPTQADDTSITVRVTDSAGYYDTGNWHIILTKDEAAGWPYILPDPPAGRADGASSPVFADLDGDGKQEMIVSMWNSLLVFNNSAGSTNRYYFPAGTTVSTAAVSDLYRDGSNKIIVSVGSPAQTGAIYAFDKNLQLLSGFPAGKFNTTSGTPGSCSAPVIADLNSDGNKTITVDCSPDDPADPNFGKSILVTVTPQGTMLPGWPIVNGPAVGARATTEQMPVVGDLLGDGKKEVVSITSDGMLHAWSKEGTQVKQWQAAANLGDWASAKTRVWTPVLADVNGDNALEVLVKQNYFADATTQAHRISVFDKNGTLLPGWPLLFPVPVAEGGIIAADLTKDAVPEIITNISSTPASYQWQAFKGDGTVVSGWSQVAENSAVQKKALPITGGYGGNPYPDVFYATSDTDAFLQGYSASGTTLASYPEIVALDTFVASSPAMGDFDGDGKLEIAVKAADGSVHLWKSGQYLSPFSHQWTMFAHDLEHTGSLPVLDPSQLPSSDLVVTAVSGSITGGKLNYSVTVTNNGTITAGTSYTGIYLSTDNVASKSDTLIARVSTISIPAGVSVTITSSAAIPTSLAGGSYYIAALADDTGIVTEREEANNGATGEQLLLNNDLTISALSGTLSAGVLSYSVTVNNNGNGNASAPVALYFSDDANAETTDHLITTLSATTIPGGTGKTFTGSVAVPGNTPAGTFYLVALADPANIVAEDNEANNGAAAEQFVIGNDLQVTDASASISGGKLTYSVTVMNAGNINASATSTGLYLRRFTFMDPGDLLVTKLSTAQIAPGAQAVLSGTITIPASAPTGAVYFAATADLAGQLSESDEGNNSLLGNQLLLNNDLAVTAVSGTLTGGVLTYTVTVENRGNANPNVPVSIYFSADGNATTSDYLVTQPPVTQIPGGTSKVITGSATVPGSVPAGTFYLAALADPANLVAEDDESNNGGVGPQFIIGSDLRVTAVTGSISGGRLSYSVTVRNDGVTTAAASNTGLYLSSDDVAATTDYLVTRLATGQLAAGAEVVLSGSVALAASTPTGAFYLAAFADMAGVVTEANEDNNGATGNQLSVNSDITVSNVSGTLSGGVLTYSVTVNNSGNANPSVPVSLYFSTDGSVTTSDYLVTQLTATSLPGGTSKTITGSVTIPTTVPAGTFYLGALADPANVVAETNEDNNGSVGPQFTIGSDLLVTAVSGSISGGRLNYSVTVRNSGDIASASSNTGIYLSADATATTSDFLVLKLSTASLAAGAEVVLSGSFALPSATPTGSYYLAAVADMAGVVTESNEANNGAVGTQVTVNNDITVSAVSGTLTAGVLSYTVTVSNSGNANPTVPVSLYFSTDGSVTTSDYPITQLNGISLPGGSSKTITGSVTIPSTVPAGTFYLGALADPANTVTEDNETNNGAVGPQFTIGSDLQVTAVSGSVSGGRLTYSVTVKNTGEISAASSSTGIYLSADTSATTADYLVLKVSTLSLPSGAETVLTGSFSLASSTPTGNFYVAAVADMAAVVAESNEANNGAVGNQVVVNNDLTVTAVSGTMSNGVLTYSVTVNNGGNANPNVPVNLYFSADGSVTTSDYLVTQLTQAQIAGGTSKTFTGSVTVPGSIPAGTFYLGALADPANIVSEDNESNNGAVGPQFTIGSDLQVMAVTGSISGGRLSYSVTVKNAGSITAASSNTGLYLSTDATASTSDYLVVKLSTPSLGAGAQTVLTGSVSLASSTPAGSFYLAAVADMAGVVTESDESNNGATGSEVQVRNDLTVTAVSGSLTNGVLSYSVTVNNSGNGNPNVPVTIYFSADGTAATSDYAVTVVTPAAVPGGTSKTFTGTATVPSSIPAGTYYLAAIADPANVVAEDNDANNGAVGAQFTIGSDLQVTAVTGSISAGRLTYSVTVKNAGNTYSGSSYTGIYLSRLVFVGSGDYLVTKVSTTQIAPGGQVVLTGSATIPSTVPTGDFMVSGIADVNFQLVESDEGNNQLFGNQVTR</sequence>
<dbReference type="PANTHER" id="PTHR43806:SF11">
    <property type="entry name" value="CEREVISIN-RELATED"/>
    <property type="match status" value="1"/>
</dbReference>
<accession>A0ABS0YKZ0</accession>